<dbReference type="InterPro" id="IPR050264">
    <property type="entry name" value="Bact_CCA-adding_enz_type3_sf"/>
</dbReference>
<dbReference type="CDD" id="cd05398">
    <property type="entry name" value="NT_ClassII-CCAase"/>
    <property type="match status" value="1"/>
</dbReference>
<dbReference type="Gene3D" id="1.10.3090.10">
    <property type="entry name" value="cca-adding enzyme, domain 2"/>
    <property type="match status" value="1"/>
</dbReference>
<dbReference type="GO" id="GO:0046872">
    <property type="term" value="F:metal ion binding"/>
    <property type="evidence" value="ECO:0007669"/>
    <property type="project" value="UniProtKB-KW"/>
</dbReference>
<dbReference type="Gene3D" id="3.30.460.10">
    <property type="entry name" value="Beta Polymerase, domain 2"/>
    <property type="match status" value="1"/>
</dbReference>
<name>A0A9D1FQ09_9FIRM</name>
<evidence type="ECO:0000256" key="5">
    <source>
        <dbReference type="ARBA" id="ARBA00022723"/>
    </source>
</evidence>
<keyword evidence="3" id="KW-0819">tRNA processing</keyword>
<keyword evidence="7" id="KW-0460">Magnesium</keyword>
<proteinExistence type="inferred from homology"/>
<dbReference type="InterPro" id="IPR000182">
    <property type="entry name" value="GNAT_dom"/>
</dbReference>
<dbReference type="CDD" id="cd00077">
    <property type="entry name" value="HDc"/>
    <property type="match status" value="1"/>
</dbReference>
<dbReference type="InterPro" id="IPR032828">
    <property type="entry name" value="PolyA_RNA-bd"/>
</dbReference>
<dbReference type="InterPro" id="IPR003607">
    <property type="entry name" value="HD/PDEase_dom"/>
</dbReference>
<dbReference type="Gene3D" id="3.40.630.30">
    <property type="match status" value="1"/>
</dbReference>
<keyword evidence="8" id="KW-0694">RNA-binding</keyword>
<dbReference type="InterPro" id="IPR016181">
    <property type="entry name" value="Acyl_CoA_acyltransferase"/>
</dbReference>
<dbReference type="Pfam" id="PF01966">
    <property type="entry name" value="HD"/>
    <property type="match status" value="1"/>
</dbReference>
<feature type="domain" description="N-acetyltransferase" evidence="9">
    <location>
        <begin position="452"/>
        <end position="621"/>
    </location>
</feature>
<dbReference type="PANTHER" id="PTHR46173">
    <property type="entry name" value="CCA TRNA NUCLEOTIDYLTRANSFERASE 1, MITOCHONDRIAL"/>
    <property type="match status" value="1"/>
</dbReference>
<evidence type="ECO:0000256" key="7">
    <source>
        <dbReference type="ARBA" id="ARBA00022842"/>
    </source>
</evidence>
<evidence type="ECO:0000256" key="8">
    <source>
        <dbReference type="RuleBase" id="RU003953"/>
    </source>
</evidence>
<comment type="similarity">
    <text evidence="8">Belongs to the tRNA nucleotidyltransferase/poly(A) polymerase family.</text>
</comment>
<keyword evidence="2 8" id="KW-0808">Transferase</keyword>
<keyword evidence="5" id="KW-0479">Metal-binding</keyword>
<reference evidence="10" key="2">
    <citation type="journal article" date="2021" name="PeerJ">
        <title>Extensive microbial diversity within the chicken gut microbiome revealed by metagenomics and culture.</title>
        <authorList>
            <person name="Gilroy R."/>
            <person name="Ravi A."/>
            <person name="Getino M."/>
            <person name="Pursley I."/>
            <person name="Horton D.L."/>
            <person name="Alikhan N.F."/>
            <person name="Baker D."/>
            <person name="Gharbi K."/>
            <person name="Hall N."/>
            <person name="Watson M."/>
            <person name="Adriaenssens E.M."/>
            <person name="Foster-Nyarko E."/>
            <person name="Jarju S."/>
            <person name="Secka A."/>
            <person name="Antonio M."/>
            <person name="Oren A."/>
            <person name="Chaudhuri R.R."/>
            <person name="La Ragione R."/>
            <person name="Hildebrand F."/>
            <person name="Pallen M.J."/>
        </authorList>
    </citation>
    <scope>NUCLEOTIDE SEQUENCE</scope>
    <source>
        <strain evidence="10">CHK199-13235</strain>
    </source>
</reference>
<dbReference type="InterPro" id="IPR006674">
    <property type="entry name" value="HD_domain"/>
</dbReference>
<evidence type="ECO:0000256" key="1">
    <source>
        <dbReference type="ARBA" id="ARBA00001946"/>
    </source>
</evidence>
<dbReference type="GO" id="GO:0008033">
    <property type="term" value="P:tRNA processing"/>
    <property type="evidence" value="ECO:0007669"/>
    <property type="project" value="UniProtKB-KW"/>
</dbReference>
<dbReference type="Proteomes" id="UP000824002">
    <property type="component" value="Unassembled WGS sequence"/>
</dbReference>
<dbReference type="PANTHER" id="PTHR46173:SF1">
    <property type="entry name" value="CCA TRNA NUCLEOTIDYLTRANSFERASE 1, MITOCHONDRIAL"/>
    <property type="match status" value="1"/>
</dbReference>
<dbReference type="GO" id="GO:0000166">
    <property type="term" value="F:nucleotide binding"/>
    <property type="evidence" value="ECO:0007669"/>
    <property type="project" value="UniProtKB-KW"/>
</dbReference>
<comment type="cofactor">
    <cofactor evidence="1">
        <name>Mg(2+)</name>
        <dbReference type="ChEBI" id="CHEBI:18420"/>
    </cofactor>
</comment>
<dbReference type="PROSITE" id="PS51186">
    <property type="entry name" value="GNAT"/>
    <property type="match status" value="1"/>
</dbReference>
<evidence type="ECO:0000259" key="9">
    <source>
        <dbReference type="PROSITE" id="PS51186"/>
    </source>
</evidence>
<gene>
    <name evidence="10" type="ORF">IAB51_12620</name>
</gene>
<dbReference type="SUPFAM" id="SSF81891">
    <property type="entry name" value="Poly A polymerase C-terminal region-like"/>
    <property type="match status" value="1"/>
</dbReference>
<keyword evidence="4" id="KW-0548">Nucleotidyltransferase</keyword>
<protein>
    <submittedName>
        <fullName evidence="10">GNAT family N-acetyltransferase</fullName>
    </submittedName>
</protein>
<dbReference type="Pfam" id="PF01743">
    <property type="entry name" value="PolyA_pol"/>
    <property type="match status" value="1"/>
</dbReference>
<evidence type="ECO:0000256" key="4">
    <source>
        <dbReference type="ARBA" id="ARBA00022695"/>
    </source>
</evidence>
<evidence type="ECO:0000313" key="10">
    <source>
        <dbReference type="EMBL" id="HIS77622.1"/>
    </source>
</evidence>
<dbReference type="SUPFAM" id="SSF81301">
    <property type="entry name" value="Nucleotidyltransferase"/>
    <property type="match status" value="1"/>
</dbReference>
<dbReference type="Pfam" id="PF00583">
    <property type="entry name" value="Acetyltransf_1"/>
    <property type="match status" value="1"/>
</dbReference>
<comment type="caution">
    <text evidence="10">The sequence shown here is derived from an EMBL/GenBank/DDBJ whole genome shotgun (WGS) entry which is preliminary data.</text>
</comment>
<reference evidence="10" key="1">
    <citation type="submission" date="2020-10" db="EMBL/GenBank/DDBJ databases">
        <authorList>
            <person name="Gilroy R."/>
        </authorList>
    </citation>
    <scope>NUCLEOTIDE SEQUENCE</scope>
    <source>
        <strain evidence="10">CHK199-13235</strain>
    </source>
</reference>
<dbReference type="GO" id="GO:0016779">
    <property type="term" value="F:nucleotidyltransferase activity"/>
    <property type="evidence" value="ECO:0007669"/>
    <property type="project" value="UniProtKB-KW"/>
</dbReference>
<dbReference type="CDD" id="cd04301">
    <property type="entry name" value="NAT_SF"/>
    <property type="match status" value="1"/>
</dbReference>
<dbReference type="Pfam" id="PF12627">
    <property type="entry name" value="PolyA_pol_RNAbd"/>
    <property type="match status" value="1"/>
</dbReference>
<evidence type="ECO:0000256" key="3">
    <source>
        <dbReference type="ARBA" id="ARBA00022694"/>
    </source>
</evidence>
<dbReference type="GO" id="GO:0016747">
    <property type="term" value="F:acyltransferase activity, transferring groups other than amino-acyl groups"/>
    <property type="evidence" value="ECO:0007669"/>
    <property type="project" value="InterPro"/>
</dbReference>
<organism evidence="10 11">
    <name type="scientific">Candidatus Merdivicinus excrementipullorum</name>
    <dbReference type="NCBI Taxonomy" id="2840867"/>
    <lineage>
        <taxon>Bacteria</taxon>
        <taxon>Bacillati</taxon>
        <taxon>Bacillota</taxon>
        <taxon>Clostridia</taxon>
        <taxon>Eubacteriales</taxon>
        <taxon>Oscillospiraceae</taxon>
        <taxon>Oscillospiraceae incertae sedis</taxon>
        <taxon>Candidatus Merdivicinus</taxon>
    </lineage>
</organism>
<evidence type="ECO:0000256" key="6">
    <source>
        <dbReference type="ARBA" id="ARBA00022741"/>
    </source>
</evidence>
<dbReference type="AlphaFoldDB" id="A0A9D1FQ09"/>
<sequence length="625" mass="69371">MTLSFPSPVKTALRQLEQACFSAYAVGGCVRDSLLGRSPQDWDIAASSSPEETRRVFSGCPTLDTGAKHGTLTVWVEGVPLEITTFRTESGYSDSRRPDKVAFSSSIEDDLSRRDFTINAMAAGLDGQIVDLFGGREDLKNGVIRCVGDPSARFSEDALRILRALRFSAELSFSLEPKTAAAALSLREKLGLISAERIWAELKKLLCGPSVLQVLLDFPEIFTQLISELGPAVGFEQHTPYHLYDVYEHTARTVAYIRPNPELRLAMLLHDIGKPSRFFTDPKGRGHFKGHPAASAQLCKGILPRMKLPKAAVRRILPLVRYHDADILPEQLPLWLSKLGKDVFFDLLDVKRADEQAKNLAVSDRRPQYDRLEQAAREILAGTPCLSRETLAVSSRELEQAGFLGVQLGRIQEELFYRVLTGQCPNTKEELLNLAQTLRLPKPLRLSSRPVFQFRKAEEGDLPGIEALYYAVTEAIPRELDSPCWNWRTGKYPTLKTAQDALARNALFVLLGDGQPAGSIVLDQNQPGEYAYLPWQTKGSIWCVHTLAIHPDCRGHGAGKKLLQEAEEWMRSAGASAARLDALAHNQPAISLYEGAGYRYAGTINLGPDLAHAIWFRAYEKPLIE</sequence>
<accession>A0A9D1FQ09</accession>
<dbReference type="InterPro" id="IPR002646">
    <property type="entry name" value="PolA_pol_head_dom"/>
</dbReference>
<dbReference type="EMBL" id="DVJP01000081">
    <property type="protein sequence ID" value="HIS77622.1"/>
    <property type="molecule type" value="Genomic_DNA"/>
</dbReference>
<evidence type="ECO:0000256" key="2">
    <source>
        <dbReference type="ARBA" id="ARBA00022679"/>
    </source>
</evidence>
<evidence type="ECO:0000313" key="11">
    <source>
        <dbReference type="Proteomes" id="UP000824002"/>
    </source>
</evidence>
<keyword evidence="6" id="KW-0547">Nucleotide-binding</keyword>
<dbReference type="GO" id="GO:0000049">
    <property type="term" value="F:tRNA binding"/>
    <property type="evidence" value="ECO:0007669"/>
    <property type="project" value="TreeGrafter"/>
</dbReference>
<dbReference type="InterPro" id="IPR043519">
    <property type="entry name" value="NT_sf"/>
</dbReference>
<dbReference type="SUPFAM" id="SSF55729">
    <property type="entry name" value="Acyl-CoA N-acyltransferases (Nat)"/>
    <property type="match status" value="1"/>
</dbReference>